<reference evidence="1 2" key="1">
    <citation type="submission" date="2016-10" db="EMBL/GenBank/DDBJ databases">
        <authorList>
            <person name="de Groot N.N."/>
        </authorList>
    </citation>
    <scope>NUCLEOTIDE SEQUENCE [LARGE SCALE GENOMIC DNA]</scope>
    <source>
        <strain evidence="1 2">CGMCC 4.6945</strain>
    </source>
</reference>
<dbReference type="EMBL" id="FOKA01000024">
    <property type="protein sequence ID" value="SFB42015.1"/>
    <property type="molecule type" value="Genomic_DNA"/>
</dbReference>
<organism evidence="1 2">
    <name type="scientific">Cellulomonas marina</name>
    <dbReference type="NCBI Taxonomy" id="988821"/>
    <lineage>
        <taxon>Bacteria</taxon>
        <taxon>Bacillati</taxon>
        <taxon>Actinomycetota</taxon>
        <taxon>Actinomycetes</taxon>
        <taxon>Micrococcales</taxon>
        <taxon>Cellulomonadaceae</taxon>
        <taxon>Cellulomonas</taxon>
    </lineage>
</organism>
<gene>
    <name evidence="1" type="ORF">SAMN05421867_1244</name>
</gene>
<name>A0A1I1AVA3_9CELL</name>
<keyword evidence="2" id="KW-1185">Reference proteome</keyword>
<dbReference type="AlphaFoldDB" id="A0A1I1AVA3"/>
<dbReference type="Proteomes" id="UP000199012">
    <property type="component" value="Unassembled WGS sequence"/>
</dbReference>
<accession>A0A1I1AVA3</accession>
<dbReference type="STRING" id="988821.SAMN05421867_1244"/>
<protein>
    <submittedName>
        <fullName evidence="1">Uncharacterized protein</fullName>
    </submittedName>
</protein>
<dbReference type="OrthoDB" id="7540161at2"/>
<proteinExistence type="predicted"/>
<dbReference type="RefSeq" id="WP_090035214.1">
    <property type="nucleotide sequence ID" value="NZ_BONM01000043.1"/>
</dbReference>
<sequence length="508" mass="51740">MAAGPPEPVELPDPSDSGNSYWLARSIWAFDEGYAAFHDVDPAFAAFLQDRLQLAVDALESLGAYGTYDLADGVQVPAWLIVDGADASAEAVLGLAAYSALVPDDADARTALAQLAEGIAAMAAGDRRTWPYGAVLPWTQSRSLWHAWASQMPAALAEAAQVLGRDDLLAPAVTDSAVFTPTLLTAGGPDNGWLPTPIDRVQIAYGVDSRLQSLLAVADASGAEGLRRLAGITASWYFGSNRAGVPVYDPATGVTTDGVQPDGTTNRNAGAESTIHGLLSMLALDAHPDVSALAQAAATVTLRDGLTGVEAESGTTDGTVLTPDDAWTGESGWSGGSAVQLAPGRTASIPVPAGNGVRSVEPVLLAQPGTPAVSRWTAGRYPLGTLTTRAGDQGITAIPGVLLPLPLTRPLLPGATTVTVDGRVGTTVVDALVVRPYLQRLSLAGDDGAATELAVSAGRTPLPATVGAAGTTSTVEVFDATGTLVRSAELTGRGVVAVPAGGFLVATR</sequence>
<evidence type="ECO:0000313" key="1">
    <source>
        <dbReference type="EMBL" id="SFB42015.1"/>
    </source>
</evidence>
<evidence type="ECO:0000313" key="2">
    <source>
        <dbReference type="Proteomes" id="UP000199012"/>
    </source>
</evidence>